<dbReference type="EMBL" id="JAPFFF010000002">
    <property type="protein sequence ID" value="KAK8896253.1"/>
    <property type="molecule type" value="Genomic_DNA"/>
</dbReference>
<evidence type="ECO:0000313" key="4">
    <source>
        <dbReference type="Proteomes" id="UP001470230"/>
    </source>
</evidence>
<evidence type="ECO:0000313" key="3">
    <source>
        <dbReference type="EMBL" id="KAK8896253.1"/>
    </source>
</evidence>
<sequence length="261" mass="29895">MIVNTYCYFPRYWNLLSAEDRYKYTVMRAEMSSPSNKNQRNKRIETFSDALDKIKNFAIRDESDDWKRCLVCGICWLPEGIAINTHQLKILIFKCKSSINGSLQKMGYNVTLGRTEAANAMTSSIPFLKNSSSELRQWTVRKKSEDGSENSDCLKNVDNENKNSKTNDDDILILSENEIQNPSSPEVISPPPNNLFDQNVFINFENEILQNDYTINESDVSSNSSKIIKGKDEGNLNIGTSNFETWDSQNLLFPDNFWGCF</sequence>
<dbReference type="Proteomes" id="UP001470230">
    <property type="component" value="Unassembled WGS sequence"/>
</dbReference>
<protein>
    <recommendedName>
        <fullName evidence="2">Initiator binding domain-containing protein</fullName>
    </recommendedName>
</protein>
<feature type="region of interest" description="Disordered" evidence="1">
    <location>
        <begin position="141"/>
        <end position="167"/>
    </location>
</feature>
<accession>A0ABR2KZK1</accession>
<comment type="caution">
    <text evidence="3">The sequence shown here is derived from an EMBL/GenBank/DDBJ whole genome shotgun (WGS) entry which is preliminary data.</text>
</comment>
<gene>
    <name evidence="3" type="ORF">M9Y10_014150</name>
</gene>
<dbReference type="InterPro" id="IPR018845">
    <property type="entry name" value="Initiator-bd"/>
</dbReference>
<keyword evidence="4" id="KW-1185">Reference proteome</keyword>
<reference evidence="3 4" key="1">
    <citation type="submission" date="2024-04" db="EMBL/GenBank/DDBJ databases">
        <title>Tritrichomonas musculus Genome.</title>
        <authorList>
            <person name="Alves-Ferreira E."/>
            <person name="Grigg M."/>
            <person name="Lorenzi H."/>
            <person name="Galac M."/>
        </authorList>
    </citation>
    <scope>NUCLEOTIDE SEQUENCE [LARGE SCALE GENOMIC DNA]</scope>
    <source>
        <strain evidence="3 4">EAF2021</strain>
    </source>
</reference>
<feature type="compositionally biased region" description="Basic and acidic residues" evidence="1">
    <location>
        <begin position="155"/>
        <end position="167"/>
    </location>
</feature>
<feature type="domain" description="Initiator binding" evidence="2">
    <location>
        <begin position="19"/>
        <end position="144"/>
    </location>
</feature>
<name>A0ABR2KZK1_9EUKA</name>
<evidence type="ECO:0000256" key="1">
    <source>
        <dbReference type="SAM" id="MobiDB-lite"/>
    </source>
</evidence>
<organism evidence="3 4">
    <name type="scientific">Tritrichomonas musculus</name>
    <dbReference type="NCBI Taxonomy" id="1915356"/>
    <lineage>
        <taxon>Eukaryota</taxon>
        <taxon>Metamonada</taxon>
        <taxon>Parabasalia</taxon>
        <taxon>Tritrichomonadida</taxon>
        <taxon>Tritrichomonadidae</taxon>
        <taxon>Tritrichomonas</taxon>
    </lineage>
</organism>
<proteinExistence type="predicted"/>
<dbReference type="Pfam" id="PF10416">
    <property type="entry name" value="IBD"/>
    <property type="match status" value="1"/>
</dbReference>
<evidence type="ECO:0000259" key="2">
    <source>
        <dbReference type="Pfam" id="PF10416"/>
    </source>
</evidence>